<dbReference type="AlphaFoldDB" id="A0A1G1YDE8"/>
<dbReference type="EMBL" id="MHIF01000003">
    <property type="protein sequence ID" value="OGY49537.1"/>
    <property type="molecule type" value="Genomic_DNA"/>
</dbReference>
<dbReference type="InterPro" id="IPR020814">
    <property type="entry name" value="Ribosomal_S6_plastid/chlpt"/>
</dbReference>
<protein>
    <recommendedName>
        <fullName evidence="2 3">Small ribosomal subunit protein bS6</fullName>
    </recommendedName>
</protein>
<dbReference type="GO" id="GO:0003735">
    <property type="term" value="F:structural constituent of ribosome"/>
    <property type="evidence" value="ECO:0007669"/>
    <property type="project" value="InterPro"/>
</dbReference>
<dbReference type="InterPro" id="IPR035980">
    <property type="entry name" value="Ribosomal_bS6_sf"/>
</dbReference>
<dbReference type="GO" id="GO:0006412">
    <property type="term" value="P:translation"/>
    <property type="evidence" value="ECO:0007669"/>
    <property type="project" value="UniProtKB-UniRule"/>
</dbReference>
<sequence>MTNHYELLYLVSAAYPEEDLAAIKEKVKDLIKKFEGQITFEDSFGKKKLAYPVKKAFHGYYLLYEFDLEGEKLKDLNNNLKLANEILRHIVVSKKPQSAQQRAEKKMAAKAVQIAETQVVEDKEKDKGKIKLEDLDQRLDEILGGDII</sequence>
<keyword evidence="3" id="KW-0687">Ribonucleoprotein</keyword>
<dbReference type="Pfam" id="PF01250">
    <property type="entry name" value="Ribosomal_S6"/>
    <property type="match status" value="1"/>
</dbReference>
<dbReference type="SUPFAM" id="SSF54995">
    <property type="entry name" value="Ribosomal protein S6"/>
    <property type="match status" value="1"/>
</dbReference>
<proteinExistence type="inferred from homology"/>
<reference evidence="4 5" key="1">
    <citation type="journal article" date="2016" name="Nat. Commun.">
        <title>Thousands of microbial genomes shed light on interconnected biogeochemical processes in an aquifer system.</title>
        <authorList>
            <person name="Anantharaman K."/>
            <person name="Brown C.T."/>
            <person name="Hug L.A."/>
            <person name="Sharon I."/>
            <person name="Castelle C.J."/>
            <person name="Probst A.J."/>
            <person name="Thomas B.C."/>
            <person name="Singh A."/>
            <person name="Wilkins M.J."/>
            <person name="Karaoz U."/>
            <person name="Brodie E.L."/>
            <person name="Williams K.H."/>
            <person name="Hubbard S.S."/>
            <person name="Banfield J.F."/>
        </authorList>
    </citation>
    <scope>NUCLEOTIDE SEQUENCE [LARGE SCALE GENOMIC DNA]</scope>
</reference>
<comment type="function">
    <text evidence="3">Binds together with bS18 to 16S ribosomal RNA.</text>
</comment>
<evidence type="ECO:0000256" key="3">
    <source>
        <dbReference type="HAMAP-Rule" id="MF_00360"/>
    </source>
</evidence>
<dbReference type="Proteomes" id="UP000178432">
    <property type="component" value="Unassembled WGS sequence"/>
</dbReference>
<comment type="similarity">
    <text evidence="1 3">Belongs to the bacterial ribosomal protein bS6 family.</text>
</comment>
<accession>A0A1G1YDE8</accession>
<dbReference type="PANTHER" id="PTHR21011">
    <property type="entry name" value="MITOCHONDRIAL 28S RIBOSOMAL PROTEIN S6"/>
    <property type="match status" value="1"/>
</dbReference>
<dbReference type="PANTHER" id="PTHR21011:SF1">
    <property type="entry name" value="SMALL RIBOSOMAL SUBUNIT PROTEIN BS6M"/>
    <property type="match status" value="1"/>
</dbReference>
<comment type="caution">
    <text evidence="4">The sequence shown here is derived from an EMBL/GenBank/DDBJ whole genome shotgun (WGS) entry which is preliminary data.</text>
</comment>
<dbReference type="GO" id="GO:1990904">
    <property type="term" value="C:ribonucleoprotein complex"/>
    <property type="evidence" value="ECO:0007669"/>
    <property type="project" value="UniProtKB-KW"/>
</dbReference>
<dbReference type="NCBIfam" id="TIGR00166">
    <property type="entry name" value="S6"/>
    <property type="match status" value="1"/>
</dbReference>
<evidence type="ECO:0000256" key="2">
    <source>
        <dbReference type="ARBA" id="ARBA00035294"/>
    </source>
</evidence>
<keyword evidence="3" id="KW-0699">rRNA-binding</keyword>
<keyword evidence="3 4" id="KW-0689">Ribosomal protein</keyword>
<organism evidence="4 5">
    <name type="scientific">Candidatus Buchananbacteria bacterium RIFCSPHIGHO2_01_FULL_46_12</name>
    <dbReference type="NCBI Taxonomy" id="1797536"/>
    <lineage>
        <taxon>Bacteria</taxon>
        <taxon>Candidatus Buchananiibacteriota</taxon>
    </lineage>
</organism>
<dbReference type="GO" id="GO:0005737">
    <property type="term" value="C:cytoplasm"/>
    <property type="evidence" value="ECO:0007669"/>
    <property type="project" value="UniProtKB-ARBA"/>
</dbReference>
<keyword evidence="3" id="KW-0694">RNA-binding</keyword>
<dbReference type="Gene3D" id="3.30.70.60">
    <property type="match status" value="1"/>
</dbReference>
<dbReference type="CDD" id="cd00473">
    <property type="entry name" value="bS6"/>
    <property type="match status" value="1"/>
</dbReference>
<evidence type="ECO:0000313" key="4">
    <source>
        <dbReference type="EMBL" id="OGY49537.1"/>
    </source>
</evidence>
<dbReference type="GO" id="GO:0005840">
    <property type="term" value="C:ribosome"/>
    <property type="evidence" value="ECO:0007669"/>
    <property type="project" value="UniProtKB-KW"/>
</dbReference>
<dbReference type="GO" id="GO:0070181">
    <property type="term" value="F:small ribosomal subunit rRNA binding"/>
    <property type="evidence" value="ECO:0007669"/>
    <property type="project" value="TreeGrafter"/>
</dbReference>
<dbReference type="InterPro" id="IPR000529">
    <property type="entry name" value="Ribosomal_bS6"/>
</dbReference>
<gene>
    <name evidence="3" type="primary">rpsF</name>
    <name evidence="4" type="ORF">A2663_03670</name>
</gene>
<name>A0A1G1YDE8_9BACT</name>
<dbReference type="HAMAP" id="MF_00360">
    <property type="entry name" value="Ribosomal_bS6"/>
    <property type="match status" value="1"/>
</dbReference>
<dbReference type="InterPro" id="IPR014717">
    <property type="entry name" value="Transl_elong_EF1B/ribsomal_bS6"/>
</dbReference>
<evidence type="ECO:0000256" key="1">
    <source>
        <dbReference type="ARBA" id="ARBA00009512"/>
    </source>
</evidence>
<evidence type="ECO:0000313" key="5">
    <source>
        <dbReference type="Proteomes" id="UP000178432"/>
    </source>
</evidence>